<dbReference type="CDD" id="cd06170">
    <property type="entry name" value="LuxR_C_like"/>
    <property type="match status" value="1"/>
</dbReference>
<organism evidence="6 7">
    <name type="scientific">Streptomyces anulatus</name>
    <name type="common">Streptomyces chrysomallus</name>
    <dbReference type="NCBI Taxonomy" id="1892"/>
    <lineage>
        <taxon>Bacteria</taxon>
        <taxon>Bacillati</taxon>
        <taxon>Actinomycetota</taxon>
        <taxon>Actinomycetes</taxon>
        <taxon>Kitasatosporales</taxon>
        <taxon>Streptomycetaceae</taxon>
        <taxon>Streptomyces</taxon>
    </lineage>
</organism>
<sequence length="231" mass="25105">MTVAPEPQLRFVSGTHGRGPSTLSSTEPITVCVRAADPLSRAGIVAQLGPRPEVRLLSREESSPGVLLLVTDVVDDDVQVQLRRTQRTSETRTVLVATAIDGQQLLNAAECGIGGIIRRADATPEHLVEVVTSVARGQAHLPGDLLAQFLSEFTRVQQEVLAPRGLCATRLSPREREVLRRLAEGQDTAQIAESLSFSVRTIKNTLQKVMIRYQLPNRTAAVAFAMREGLI</sequence>
<dbReference type="Pfam" id="PF00196">
    <property type="entry name" value="GerE"/>
    <property type="match status" value="1"/>
</dbReference>
<gene>
    <name evidence="6" type="ORF">OG367_08295</name>
</gene>
<dbReference type="Proteomes" id="UP001431926">
    <property type="component" value="Chromosome"/>
</dbReference>
<keyword evidence="3" id="KW-0804">Transcription</keyword>
<dbReference type="PANTHER" id="PTHR44688">
    <property type="entry name" value="DNA-BINDING TRANSCRIPTIONAL ACTIVATOR DEVR_DOSR"/>
    <property type="match status" value="1"/>
</dbReference>
<evidence type="ECO:0000259" key="5">
    <source>
        <dbReference type="PROSITE" id="PS50043"/>
    </source>
</evidence>
<name>A0ABZ1ZBU2_STRAQ</name>
<dbReference type="PROSITE" id="PS50043">
    <property type="entry name" value="HTH_LUXR_2"/>
    <property type="match status" value="1"/>
</dbReference>
<evidence type="ECO:0000313" key="6">
    <source>
        <dbReference type="EMBL" id="WUX36235.1"/>
    </source>
</evidence>
<keyword evidence="1" id="KW-0805">Transcription regulation</keyword>
<evidence type="ECO:0000313" key="7">
    <source>
        <dbReference type="Proteomes" id="UP001431926"/>
    </source>
</evidence>
<dbReference type="RefSeq" id="WP_097955056.1">
    <property type="nucleotide sequence ID" value="NZ_CP109490.1"/>
</dbReference>
<evidence type="ECO:0000256" key="3">
    <source>
        <dbReference type="ARBA" id="ARBA00023163"/>
    </source>
</evidence>
<dbReference type="PANTHER" id="PTHR44688:SF16">
    <property type="entry name" value="DNA-BINDING TRANSCRIPTIONAL ACTIVATOR DEVR_DOSR"/>
    <property type="match status" value="1"/>
</dbReference>
<dbReference type="PRINTS" id="PR00038">
    <property type="entry name" value="HTHLUXR"/>
</dbReference>
<keyword evidence="2" id="KW-0238">DNA-binding</keyword>
<dbReference type="SMART" id="SM00421">
    <property type="entry name" value="HTH_LUXR"/>
    <property type="match status" value="1"/>
</dbReference>
<dbReference type="SUPFAM" id="SSF46894">
    <property type="entry name" value="C-terminal effector domain of the bipartite response regulators"/>
    <property type="match status" value="1"/>
</dbReference>
<evidence type="ECO:0000256" key="1">
    <source>
        <dbReference type="ARBA" id="ARBA00023015"/>
    </source>
</evidence>
<dbReference type="InterPro" id="IPR000792">
    <property type="entry name" value="Tscrpt_reg_LuxR_C"/>
</dbReference>
<feature type="region of interest" description="Disordered" evidence="4">
    <location>
        <begin position="1"/>
        <end position="23"/>
    </location>
</feature>
<reference evidence="6" key="1">
    <citation type="submission" date="2022-10" db="EMBL/GenBank/DDBJ databases">
        <title>The complete genomes of actinobacterial strains from the NBC collection.</title>
        <authorList>
            <person name="Joergensen T.S."/>
            <person name="Alvarez Arevalo M."/>
            <person name="Sterndorff E.B."/>
            <person name="Faurdal D."/>
            <person name="Vuksanovic O."/>
            <person name="Mourched A.-S."/>
            <person name="Charusanti P."/>
            <person name="Shaw S."/>
            <person name="Blin K."/>
            <person name="Weber T."/>
        </authorList>
    </citation>
    <scope>NUCLEOTIDE SEQUENCE</scope>
    <source>
        <strain evidence="6">NBC_01436</strain>
    </source>
</reference>
<evidence type="ECO:0000256" key="2">
    <source>
        <dbReference type="ARBA" id="ARBA00023125"/>
    </source>
</evidence>
<dbReference type="Gene3D" id="3.40.50.2300">
    <property type="match status" value="1"/>
</dbReference>
<evidence type="ECO:0000256" key="4">
    <source>
        <dbReference type="SAM" id="MobiDB-lite"/>
    </source>
</evidence>
<proteinExistence type="predicted"/>
<dbReference type="EMBL" id="CP109491">
    <property type="protein sequence ID" value="WUX36235.1"/>
    <property type="molecule type" value="Genomic_DNA"/>
</dbReference>
<keyword evidence="7" id="KW-1185">Reference proteome</keyword>
<protein>
    <submittedName>
        <fullName evidence="6">Response regulator transcription factor</fullName>
    </submittedName>
</protein>
<accession>A0ABZ1ZBU2</accession>
<feature type="domain" description="HTH luxR-type" evidence="5">
    <location>
        <begin position="168"/>
        <end position="229"/>
    </location>
</feature>
<dbReference type="InterPro" id="IPR016032">
    <property type="entry name" value="Sig_transdc_resp-reg_C-effctor"/>
</dbReference>